<evidence type="ECO:0000313" key="4">
    <source>
        <dbReference type="Proteomes" id="UP000051751"/>
    </source>
</evidence>
<dbReference type="PATRIC" id="fig|81857.3.peg.920"/>
<dbReference type="SUPFAM" id="SSF56784">
    <property type="entry name" value="HAD-like"/>
    <property type="match status" value="1"/>
</dbReference>
<dbReference type="PANTHER" id="PTHR10000:SF8">
    <property type="entry name" value="HAD SUPERFAMILY HYDROLASE-LIKE, TYPE 3"/>
    <property type="match status" value="1"/>
</dbReference>
<dbReference type="NCBIfam" id="TIGR00099">
    <property type="entry name" value="Cof-subfamily"/>
    <property type="match status" value="1"/>
</dbReference>
<organism evidence="2 3">
    <name type="scientific">Lactobacillus selangorensis</name>
    <dbReference type="NCBI Taxonomy" id="81857"/>
    <lineage>
        <taxon>Bacteria</taxon>
        <taxon>Bacillati</taxon>
        <taxon>Bacillota</taxon>
        <taxon>Bacilli</taxon>
        <taxon>Lactobacillales</taxon>
        <taxon>Lactobacillaceae</taxon>
        <taxon>Lactobacillus</taxon>
    </lineage>
</organism>
<keyword evidence="2" id="KW-0378">Hydrolase</keyword>
<dbReference type="GO" id="GO:0000287">
    <property type="term" value="F:magnesium ion binding"/>
    <property type="evidence" value="ECO:0007669"/>
    <property type="project" value="TreeGrafter"/>
</dbReference>
<dbReference type="EMBL" id="JQAZ01000002">
    <property type="protein sequence ID" value="KRN32877.1"/>
    <property type="molecule type" value="Genomic_DNA"/>
</dbReference>
<dbReference type="Pfam" id="PF08282">
    <property type="entry name" value="Hydrolase_3"/>
    <property type="match status" value="1"/>
</dbReference>
<dbReference type="STRING" id="81857.IV38_GL000917"/>
<reference evidence="3 4" key="1">
    <citation type="journal article" date="2015" name="Genome Announc.">
        <title>Expanding the biotechnology potential of lactobacilli through comparative genomics of 213 strains and associated genera.</title>
        <authorList>
            <person name="Sun Z."/>
            <person name="Harris H.M."/>
            <person name="McCann A."/>
            <person name="Guo C."/>
            <person name="Argimon S."/>
            <person name="Zhang W."/>
            <person name="Yang X."/>
            <person name="Jeffery I.B."/>
            <person name="Cooney J.C."/>
            <person name="Kagawa T.F."/>
            <person name="Liu W."/>
            <person name="Song Y."/>
            <person name="Salvetti E."/>
            <person name="Wrobel A."/>
            <person name="Rasinkangas P."/>
            <person name="Parkhill J."/>
            <person name="Rea M.C."/>
            <person name="O'Sullivan O."/>
            <person name="Ritari J."/>
            <person name="Douillard F.P."/>
            <person name="Paul Ross R."/>
            <person name="Yang R."/>
            <person name="Briner A.E."/>
            <person name="Felis G.E."/>
            <person name="de Vos W.M."/>
            <person name="Barrangou R."/>
            <person name="Klaenhammer T.R."/>
            <person name="Caufield P.W."/>
            <person name="Cui Y."/>
            <person name="Zhang H."/>
            <person name="O'Toole P.W."/>
        </authorList>
    </citation>
    <scope>NUCLEOTIDE SEQUENCE [LARGE SCALE GENOMIC DNA]</scope>
    <source>
        <strain evidence="1 4">ATCC BAA-66</strain>
        <strain evidence="2 3">DSM 13344</strain>
    </source>
</reference>
<protein>
    <submittedName>
        <fullName evidence="2">HAD superfamily hydrolase</fullName>
    </submittedName>
</protein>
<name>A0A0R2G8E2_9LACO</name>
<dbReference type="CDD" id="cd07516">
    <property type="entry name" value="HAD_Pase"/>
    <property type="match status" value="1"/>
</dbReference>
<dbReference type="PANTHER" id="PTHR10000">
    <property type="entry name" value="PHOSPHOSERINE PHOSPHATASE"/>
    <property type="match status" value="1"/>
</dbReference>
<dbReference type="EMBL" id="JQAT01000002">
    <property type="protein sequence ID" value="KRN28713.1"/>
    <property type="molecule type" value="Genomic_DNA"/>
</dbReference>
<dbReference type="Proteomes" id="UP000051645">
    <property type="component" value="Unassembled WGS sequence"/>
</dbReference>
<evidence type="ECO:0000313" key="1">
    <source>
        <dbReference type="EMBL" id="KRN28713.1"/>
    </source>
</evidence>
<accession>A0A0R2G8E2</accession>
<gene>
    <name evidence="1" type="ORF">IV38_GL000917</name>
    <name evidence="2" type="ORF">IV40_GL000936</name>
</gene>
<evidence type="ECO:0000313" key="3">
    <source>
        <dbReference type="Proteomes" id="UP000051645"/>
    </source>
</evidence>
<keyword evidence="3" id="KW-1185">Reference proteome</keyword>
<dbReference type="InterPro" id="IPR023214">
    <property type="entry name" value="HAD_sf"/>
</dbReference>
<sequence length="238" mass="25576">MGIKVVLCSGRPLAGVKPYLEAIGIQGDNQYAITYNGSVVSSVSGRTLVALGLSNKTYRAIDQYAQAHHLPYNVLDENSQIYTSNRDVNWVTVVQARENLAGIYVRTPDELPTDFTIVKAVFVGEAAALDQQEPGVKARFGNDFYVVRAAANFLEIMNPDANKGSGLKNLAENLGLAPENIMAFGDEQNDIPMFDYAGTAVAMGNGSEAAKAHADYITASNDDDGIAKALDQLVFAQH</sequence>
<comment type="caution">
    <text evidence="2">The sequence shown here is derived from an EMBL/GenBank/DDBJ whole genome shotgun (WGS) entry which is preliminary data.</text>
</comment>
<dbReference type="GO" id="GO:0005829">
    <property type="term" value="C:cytosol"/>
    <property type="evidence" value="ECO:0007669"/>
    <property type="project" value="TreeGrafter"/>
</dbReference>
<dbReference type="InterPro" id="IPR000150">
    <property type="entry name" value="Cof"/>
</dbReference>
<proteinExistence type="predicted"/>
<dbReference type="GO" id="GO:0016791">
    <property type="term" value="F:phosphatase activity"/>
    <property type="evidence" value="ECO:0007669"/>
    <property type="project" value="TreeGrafter"/>
</dbReference>
<dbReference type="AlphaFoldDB" id="A0A0R2G8E2"/>
<dbReference type="Proteomes" id="UP000051751">
    <property type="component" value="Unassembled WGS sequence"/>
</dbReference>
<evidence type="ECO:0000313" key="2">
    <source>
        <dbReference type="EMBL" id="KRN32877.1"/>
    </source>
</evidence>
<dbReference type="Gene3D" id="3.40.50.1000">
    <property type="entry name" value="HAD superfamily/HAD-like"/>
    <property type="match status" value="1"/>
</dbReference>
<dbReference type="Gene3D" id="3.30.1240.10">
    <property type="match status" value="1"/>
</dbReference>
<dbReference type="InterPro" id="IPR036412">
    <property type="entry name" value="HAD-like_sf"/>
</dbReference>
<dbReference type="InterPro" id="IPR006379">
    <property type="entry name" value="HAD-SF_hydro_IIB"/>
</dbReference>
<dbReference type="NCBIfam" id="TIGR01484">
    <property type="entry name" value="HAD-SF-IIB"/>
    <property type="match status" value="1"/>
</dbReference>